<dbReference type="AlphaFoldDB" id="A0A5N6UPG5"/>
<protein>
    <submittedName>
        <fullName evidence="1">Uncharacterized protein</fullName>
    </submittedName>
</protein>
<organism evidence="1 2">
    <name type="scientific">Aspergillus tamarii</name>
    <dbReference type="NCBI Taxonomy" id="41984"/>
    <lineage>
        <taxon>Eukaryota</taxon>
        <taxon>Fungi</taxon>
        <taxon>Dikarya</taxon>
        <taxon>Ascomycota</taxon>
        <taxon>Pezizomycotina</taxon>
        <taxon>Eurotiomycetes</taxon>
        <taxon>Eurotiomycetidae</taxon>
        <taxon>Eurotiales</taxon>
        <taxon>Aspergillaceae</taxon>
        <taxon>Aspergillus</taxon>
        <taxon>Aspergillus subgen. Circumdati</taxon>
    </lineage>
</organism>
<evidence type="ECO:0000313" key="2">
    <source>
        <dbReference type="Proteomes" id="UP000326950"/>
    </source>
</evidence>
<reference evidence="1 2" key="1">
    <citation type="submission" date="2019-04" db="EMBL/GenBank/DDBJ databases">
        <title>Friends and foes A comparative genomics study of 23 Aspergillus species from section Flavi.</title>
        <authorList>
            <consortium name="DOE Joint Genome Institute"/>
            <person name="Kjaerbolling I."/>
            <person name="Vesth T."/>
            <person name="Frisvad J.C."/>
            <person name="Nybo J.L."/>
            <person name="Theobald S."/>
            <person name="Kildgaard S."/>
            <person name="Isbrandt T."/>
            <person name="Kuo A."/>
            <person name="Sato A."/>
            <person name="Lyhne E.K."/>
            <person name="Kogle M.E."/>
            <person name="Wiebenga A."/>
            <person name="Kun R.S."/>
            <person name="Lubbers R.J."/>
            <person name="Makela M.R."/>
            <person name="Barry K."/>
            <person name="Chovatia M."/>
            <person name="Clum A."/>
            <person name="Daum C."/>
            <person name="Haridas S."/>
            <person name="He G."/>
            <person name="LaButti K."/>
            <person name="Lipzen A."/>
            <person name="Mondo S."/>
            <person name="Riley R."/>
            <person name="Salamov A."/>
            <person name="Simmons B.A."/>
            <person name="Magnuson J.K."/>
            <person name="Henrissat B."/>
            <person name="Mortensen U.H."/>
            <person name="Larsen T.O."/>
            <person name="Devries R.P."/>
            <person name="Grigoriev I.V."/>
            <person name="Machida M."/>
            <person name="Baker S.E."/>
            <person name="Andersen M.R."/>
        </authorList>
    </citation>
    <scope>NUCLEOTIDE SEQUENCE [LARGE SCALE GENOMIC DNA]</scope>
    <source>
        <strain evidence="1 2">CBS 117626</strain>
    </source>
</reference>
<dbReference type="Proteomes" id="UP000326950">
    <property type="component" value="Unassembled WGS sequence"/>
</dbReference>
<gene>
    <name evidence="1" type="ORF">BDV40DRAFT_212283</name>
</gene>
<accession>A0A5N6UPG5</accession>
<keyword evidence="2" id="KW-1185">Reference proteome</keyword>
<dbReference type="EMBL" id="ML738655">
    <property type="protein sequence ID" value="KAE8160548.1"/>
    <property type="molecule type" value="Genomic_DNA"/>
</dbReference>
<name>A0A5N6UPG5_ASPTM</name>
<sequence length="115" mass="13508">MFVAAMMESWVRRLFKTPKKWPRSSRAPIRHREISQYKNRSDTWWTPNTSSIRMYIHSSSKFNWIVDNYFRCTMTHGALVPISGKKRLGLGGRSINQFTFGPDNHSGRFINIIIT</sequence>
<proteinExistence type="predicted"/>
<evidence type="ECO:0000313" key="1">
    <source>
        <dbReference type="EMBL" id="KAE8160548.1"/>
    </source>
</evidence>